<sequence length="555" mass="64300">MRKKFIFSSTLPVYTEASRHSIYCSNLKTTISSGTKNQLIERLKNFKLKKLIDLRVVEWIWAAAWMPWIIIFLAYSVSLLFYPYDWEPGEGSKILYAQRIVQGEPLYGTNAEFPMLGNCYPPVYPLAVAPLVALFGPHMWTGRLISLLAILSIMFGIYRVTRELIGSRSWAIVAVACFVFPAPLASWYPLARMDSLCSALLFWAAFAVFRDRGDTLKWTITAAVLSVLALYTKQTAVFVTAFLAVYYAGYRQWRKLGVYSATVFGAGIVLFTLFQLLSGNWFYVNLFAENTERVFFFQRYLMFFGWLFSLNSWVWIFSVTALMWHFFFRRFTVWHFYAIGGLINALLIGANGSGYNYFITFWSALSLLCPQGLAFMESYYFPNWLEKKNLFKLLLSLMLLFVMSINGSGGRIGLVYRDTLLSFIPSKSDRIAMRRIEEAIAQTEGDIFVDRLPGITVRYDKSQYYMEPAFIQELYHAGRWNPQPFEDMIAQKKFSTIFLLTESLVPSPVRAAVERNYSLTRRLKIPTFEVWRERFLLVFENPDKKKARILRKSNL</sequence>
<evidence type="ECO:0000256" key="7">
    <source>
        <dbReference type="ARBA" id="ARBA00023136"/>
    </source>
</evidence>
<comment type="caution">
    <text evidence="10">The sequence shown here is derived from an EMBL/GenBank/DDBJ whole genome shotgun (WGS) entry which is preliminary data.</text>
</comment>
<keyword evidence="5 8" id="KW-0812">Transmembrane</keyword>
<evidence type="ECO:0000259" key="9">
    <source>
        <dbReference type="Pfam" id="PF13231"/>
    </source>
</evidence>
<evidence type="ECO:0000256" key="6">
    <source>
        <dbReference type="ARBA" id="ARBA00022989"/>
    </source>
</evidence>
<accession>A0A3A4RAG0</accession>
<feature type="transmembrane region" description="Helical" evidence="8">
    <location>
        <begin position="258"/>
        <end position="283"/>
    </location>
</feature>
<dbReference type="GO" id="GO:0005886">
    <property type="term" value="C:plasma membrane"/>
    <property type="evidence" value="ECO:0007669"/>
    <property type="project" value="UniProtKB-SubCell"/>
</dbReference>
<comment type="subcellular location">
    <subcellularLocation>
        <location evidence="1">Cell membrane</location>
        <topology evidence="1">Multi-pass membrane protein</topology>
    </subcellularLocation>
</comment>
<gene>
    <name evidence="10" type="ORF">C4541_00090</name>
</gene>
<dbReference type="Proteomes" id="UP000266426">
    <property type="component" value="Unassembled WGS sequence"/>
</dbReference>
<evidence type="ECO:0000313" key="11">
    <source>
        <dbReference type="Proteomes" id="UP000266426"/>
    </source>
</evidence>
<feature type="domain" description="Glycosyltransferase RgtA/B/C/D-like" evidence="9">
    <location>
        <begin position="121"/>
        <end position="269"/>
    </location>
</feature>
<name>A0A3A4RAG0_9BACT</name>
<evidence type="ECO:0000313" key="10">
    <source>
        <dbReference type="EMBL" id="RJP62300.1"/>
    </source>
</evidence>
<evidence type="ECO:0000256" key="1">
    <source>
        <dbReference type="ARBA" id="ARBA00004651"/>
    </source>
</evidence>
<dbReference type="Pfam" id="PF13231">
    <property type="entry name" value="PMT_2"/>
    <property type="match status" value="1"/>
</dbReference>
<evidence type="ECO:0000256" key="5">
    <source>
        <dbReference type="ARBA" id="ARBA00022692"/>
    </source>
</evidence>
<organism evidence="10 11">
    <name type="scientific">Candidatus Auribacter fodinae</name>
    <dbReference type="NCBI Taxonomy" id="2093366"/>
    <lineage>
        <taxon>Bacteria</taxon>
        <taxon>Pseudomonadati</taxon>
        <taxon>Candidatus Auribacterota</taxon>
        <taxon>Candidatus Auribacteria</taxon>
        <taxon>Candidatus Auribacterales</taxon>
        <taxon>Candidatus Auribacteraceae</taxon>
        <taxon>Candidatus Auribacter</taxon>
    </lineage>
</organism>
<protein>
    <recommendedName>
        <fullName evidence="9">Glycosyltransferase RgtA/B/C/D-like domain-containing protein</fullName>
    </recommendedName>
</protein>
<keyword evidence="7 8" id="KW-0472">Membrane</keyword>
<keyword evidence="3" id="KW-0328">Glycosyltransferase</keyword>
<evidence type="ECO:0000256" key="3">
    <source>
        <dbReference type="ARBA" id="ARBA00022676"/>
    </source>
</evidence>
<keyword evidence="4" id="KW-0808">Transferase</keyword>
<dbReference type="GO" id="GO:0009103">
    <property type="term" value="P:lipopolysaccharide biosynthetic process"/>
    <property type="evidence" value="ECO:0007669"/>
    <property type="project" value="UniProtKB-ARBA"/>
</dbReference>
<evidence type="ECO:0000256" key="4">
    <source>
        <dbReference type="ARBA" id="ARBA00022679"/>
    </source>
</evidence>
<dbReference type="InterPro" id="IPR050297">
    <property type="entry name" value="LipidA_mod_glycosyltrf_83"/>
</dbReference>
<evidence type="ECO:0000256" key="2">
    <source>
        <dbReference type="ARBA" id="ARBA00022475"/>
    </source>
</evidence>
<feature type="transmembrane region" description="Helical" evidence="8">
    <location>
        <begin position="359"/>
        <end position="381"/>
    </location>
</feature>
<dbReference type="InterPro" id="IPR038731">
    <property type="entry name" value="RgtA/B/C-like"/>
</dbReference>
<feature type="transmembrane region" description="Helical" evidence="8">
    <location>
        <begin position="170"/>
        <end position="190"/>
    </location>
</feature>
<feature type="transmembrane region" description="Helical" evidence="8">
    <location>
        <begin position="393"/>
        <end position="416"/>
    </location>
</feature>
<feature type="transmembrane region" description="Helical" evidence="8">
    <location>
        <begin position="218"/>
        <end position="246"/>
    </location>
</feature>
<keyword evidence="2" id="KW-1003">Cell membrane</keyword>
<dbReference type="EMBL" id="QZJZ01000002">
    <property type="protein sequence ID" value="RJP62300.1"/>
    <property type="molecule type" value="Genomic_DNA"/>
</dbReference>
<feature type="transmembrane region" description="Helical" evidence="8">
    <location>
        <begin position="59"/>
        <end position="82"/>
    </location>
</feature>
<dbReference type="AlphaFoldDB" id="A0A3A4RAG0"/>
<feature type="transmembrane region" description="Helical" evidence="8">
    <location>
        <begin position="334"/>
        <end position="353"/>
    </location>
</feature>
<dbReference type="PANTHER" id="PTHR33908:SF11">
    <property type="entry name" value="MEMBRANE PROTEIN"/>
    <property type="match status" value="1"/>
</dbReference>
<proteinExistence type="predicted"/>
<dbReference type="GO" id="GO:0016763">
    <property type="term" value="F:pentosyltransferase activity"/>
    <property type="evidence" value="ECO:0007669"/>
    <property type="project" value="TreeGrafter"/>
</dbReference>
<keyword evidence="6 8" id="KW-1133">Transmembrane helix</keyword>
<feature type="transmembrane region" description="Helical" evidence="8">
    <location>
        <begin position="140"/>
        <end position="158"/>
    </location>
</feature>
<dbReference type="PANTHER" id="PTHR33908">
    <property type="entry name" value="MANNOSYLTRANSFERASE YKCB-RELATED"/>
    <property type="match status" value="1"/>
</dbReference>
<evidence type="ECO:0000256" key="8">
    <source>
        <dbReference type="SAM" id="Phobius"/>
    </source>
</evidence>
<feature type="transmembrane region" description="Helical" evidence="8">
    <location>
        <begin position="303"/>
        <end position="327"/>
    </location>
</feature>
<reference evidence="10 11" key="1">
    <citation type="journal article" date="2017" name="ISME J.">
        <title>Energy and carbon metabolisms in a deep terrestrial subsurface fluid microbial community.</title>
        <authorList>
            <person name="Momper L."/>
            <person name="Jungbluth S.P."/>
            <person name="Lee M.D."/>
            <person name="Amend J.P."/>
        </authorList>
    </citation>
    <scope>NUCLEOTIDE SEQUENCE [LARGE SCALE GENOMIC DNA]</scope>
    <source>
        <strain evidence="10">SURF_26</strain>
    </source>
</reference>